<organism evidence="2 3">
    <name type="scientific">Candidatus Roizmanbacteria bacterium CG22_combo_CG10-13_8_21_14_all_38_20</name>
    <dbReference type="NCBI Taxonomy" id="1974862"/>
    <lineage>
        <taxon>Bacteria</taxon>
        <taxon>Candidatus Roizmaniibacteriota</taxon>
    </lineage>
</organism>
<gene>
    <name evidence="2" type="ORF">COW99_04505</name>
</gene>
<dbReference type="SUPFAM" id="SSF51556">
    <property type="entry name" value="Metallo-dependent hydrolases"/>
    <property type="match status" value="1"/>
</dbReference>
<reference evidence="2 3" key="1">
    <citation type="submission" date="2017-09" db="EMBL/GenBank/DDBJ databases">
        <title>Depth-based differentiation of microbial function through sediment-hosted aquifers and enrichment of novel symbionts in the deep terrestrial subsurface.</title>
        <authorList>
            <person name="Probst A.J."/>
            <person name="Ladd B."/>
            <person name="Jarett J.K."/>
            <person name="Geller-Mcgrath D.E."/>
            <person name="Sieber C.M."/>
            <person name="Emerson J.B."/>
            <person name="Anantharaman K."/>
            <person name="Thomas B.C."/>
            <person name="Malmstrom R."/>
            <person name="Stieglmeier M."/>
            <person name="Klingl A."/>
            <person name="Woyke T."/>
            <person name="Ryan C.M."/>
            <person name="Banfield J.F."/>
        </authorList>
    </citation>
    <scope>NUCLEOTIDE SEQUENCE [LARGE SCALE GENOMIC DNA]</scope>
    <source>
        <strain evidence="2">CG22_combo_CG10-13_8_21_14_all_38_20</strain>
    </source>
</reference>
<dbReference type="PANTHER" id="PTHR43668">
    <property type="entry name" value="ALLANTOINASE"/>
    <property type="match status" value="1"/>
</dbReference>
<protein>
    <recommendedName>
        <fullName evidence="1">Amidohydrolase-related domain-containing protein</fullName>
    </recommendedName>
</protein>
<dbReference type="AlphaFoldDB" id="A0A2H0BUL3"/>
<dbReference type="InterPro" id="IPR006680">
    <property type="entry name" value="Amidohydro-rel"/>
</dbReference>
<dbReference type="Gene3D" id="3.20.20.140">
    <property type="entry name" value="Metal-dependent hydrolases"/>
    <property type="match status" value="1"/>
</dbReference>
<evidence type="ECO:0000313" key="2">
    <source>
        <dbReference type="EMBL" id="PIP61375.1"/>
    </source>
</evidence>
<dbReference type="GO" id="GO:0006145">
    <property type="term" value="P:purine nucleobase catabolic process"/>
    <property type="evidence" value="ECO:0007669"/>
    <property type="project" value="TreeGrafter"/>
</dbReference>
<accession>A0A2H0BUL3</accession>
<comment type="caution">
    <text evidence="2">The sequence shown here is derived from an EMBL/GenBank/DDBJ whole genome shotgun (WGS) entry which is preliminary data.</text>
</comment>
<dbReference type="NCBIfam" id="TIGR00857">
    <property type="entry name" value="pyrC_multi"/>
    <property type="match status" value="1"/>
</dbReference>
<dbReference type="InterPro" id="IPR050138">
    <property type="entry name" value="DHOase/Allantoinase_Hydrolase"/>
</dbReference>
<dbReference type="InterPro" id="IPR032466">
    <property type="entry name" value="Metal_Hydrolase"/>
</dbReference>
<evidence type="ECO:0000259" key="1">
    <source>
        <dbReference type="Pfam" id="PF01979"/>
    </source>
</evidence>
<name>A0A2H0BUL3_9BACT</name>
<dbReference type="Proteomes" id="UP000231246">
    <property type="component" value="Unassembled WGS sequence"/>
</dbReference>
<dbReference type="EMBL" id="PCTA01000028">
    <property type="protein sequence ID" value="PIP61375.1"/>
    <property type="molecule type" value="Genomic_DNA"/>
</dbReference>
<dbReference type="PANTHER" id="PTHR43668:SF2">
    <property type="entry name" value="ALLANTOINASE"/>
    <property type="match status" value="1"/>
</dbReference>
<evidence type="ECO:0000313" key="3">
    <source>
        <dbReference type="Proteomes" id="UP000231246"/>
    </source>
</evidence>
<dbReference type="Pfam" id="PF01979">
    <property type="entry name" value="Amidohydro_1"/>
    <property type="match status" value="1"/>
</dbReference>
<sequence>MTTYSSITNARIITQDKIIHGTVSFSNGKITNISNKFSSSKSSYDVNGNYVMPGFIETHGHFREPGFEHKEDISHGTRAALAGGFTTVFDMPNTNPPITTVKLLHQQIARYSKKSYCDFAINFGTSVKDIPELEKVDTSEIVGVKVFMAGHQTTPTTVTNKKDQARIWKIAAERGFPVLAHAEDQSLVTKQEQALQRSGRTDMFAYSQARNEAVVIKAAKIAVELAVKYKTKLWILHASTQGEFEEIRKARLKGINVGGEVTGYQLFFTTDDYEKLGTLIKVSPAIRSLKTNAKLWQMVRKGIIDGYCSEHTPHTLDEKQGDIWKAASGTPGVQESVAVFITGWIRQFGKNTLEEGLMRLANMGSTNVANFFGFTQKSGIQIGNDADLVVIDVNNIWKVQKQDLFTKLKWSAYEGMELIGRPYATFLRGKLLYSMGKIIATKPSAHRLVKQI</sequence>
<dbReference type="InterPro" id="IPR011059">
    <property type="entry name" value="Metal-dep_hydrolase_composite"/>
</dbReference>
<dbReference type="GO" id="GO:0004038">
    <property type="term" value="F:allantoinase activity"/>
    <property type="evidence" value="ECO:0007669"/>
    <property type="project" value="TreeGrafter"/>
</dbReference>
<dbReference type="SUPFAM" id="SSF51338">
    <property type="entry name" value="Composite domain of metallo-dependent hydrolases"/>
    <property type="match status" value="1"/>
</dbReference>
<feature type="domain" description="Amidohydrolase-related" evidence="1">
    <location>
        <begin position="50"/>
        <end position="430"/>
    </location>
</feature>
<proteinExistence type="predicted"/>
<dbReference type="GO" id="GO:0005737">
    <property type="term" value="C:cytoplasm"/>
    <property type="evidence" value="ECO:0007669"/>
    <property type="project" value="TreeGrafter"/>
</dbReference>
<dbReference type="Gene3D" id="2.30.40.10">
    <property type="entry name" value="Urease, subunit C, domain 1"/>
    <property type="match status" value="1"/>
</dbReference>